<reference evidence="1" key="1">
    <citation type="submission" date="2020-02" db="EMBL/GenBank/DDBJ databases">
        <authorList>
            <person name="Meier V. D."/>
        </authorList>
    </citation>
    <scope>NUCLEOTIDE SEQUENCE</scope>
    <source>
        <strain evidence="1">AVDCRST_MAG86</strain>
    </source>
</reference>
<dbReference type="AlphaFoldDB" id="A0A6J4VD86"/>
<name>A0A6J4VD86_9DEIN</name>
<evidence type="ECO:0000313" key="1">
    <source>
        <dbReference type="EMBL" id="CAA9575426.1"/>
    </source>
</evidence>
<sequence length="39" mass="4435">MWMAIMFIGHPYMAHKLQQAFIGTARSQLGTTDPMSRPL</sequence>
<gene>
    <name evidence="1" type="ORF">AVDCRST_MAG86-2133</name>
</gene>
<dbReference type="EMBL" id="CADCWP010000176">
    <property type="protein sequence ID" value="CAA9575426.1"/>
    <property type="molecule type" value="Genomic_DNA"/>
</dbReference>
<proteinExistence type="predicted"/>
<protein>
    <submittedName>
        <fullName evidence="1">Uncharacterized protein</fullName>
    </submittedName>
</protein>
<organism evidence="1">
    <name type="scientific">uncultured Truepera sp</name>
    <dbReference type="NCBI Taxonomy" id="543023"/>
    <lineage>
        <taxon>Bacteria</taxon>
        <taxon>Thermotogati</taxon>
        <taxon>Deinococcota</taxon>
        <taxon>Deinococci</taxon>
        <taxon>Trueperales</taxon>
        <taxon>Trueperaceae</taxon>
        <taxon>Truepera</taxon>
        <taxon>environmental samples</taxon>
    </lineage>
</organism>
<accession>A0A6J4VD86</accession>